<dbReference type="EMBL" id="CAUYUJ010011947">
    <property type="protein sequence ID" value="CAK0832948.1"/>
    <property type="molecule type" value="Genomic_DNA"/>
</dbReference>
<name>A0ABN9SMD5_9DINO</name>
<feature type="compositionally biased region" description="Basic and acidic residues" evidence="1">
    <location>
        <begin position="124"/>
        <end position="136"/>
    </location>
</feature>
<feature type="region of interest" description="Disordered" evidence="1">
    <location>
        <begin position="169"/>
        <end position="201"/>
    </location>
</feature>
<organism evidence="2 3">
    <name type="scientific">Prorocentrum cordatum</name>
    <dbReference type="NCBI Taxonomy" id="2364126"/>
    <lineage>
        <taxon>Eukaryota</taxon>
        <taxon>Sar</taxon>
        <taxon>Alveolata</taxon>
        <taxon>Dinophyceae</taxon>
        <taxon>Prorocentrales</taxon>
        <taxon>Prorocentraceae</taxon>
        <taxon>Prorocentrum</taxon>
    </lineage>
</organism>
<proteinExistence type="predicted"/>
<sequence length="201" mass="20530">MDAGAGALGEANATGLLASLLNENSDLQTQLVWLVRRTVLPILLFVLWFRNQSKSDDTKYRYTRNTVLAARKAVDADEVPESLSNLKLLDEASVQKALGGPPPRARGSADAGARSGAGARPKRAPADKARAVDARGRGPAARTAEAAPRNGMLCGEVSALAARELSAAAALPPAAPSVQAAGGSKGPAMGAAGGRGRAEVK</sequence>
<dbReference type="Proteomes" id="UP001189429">
    <property type="component" value="Unassembled WGS sequence"/>
</dbReference>
<feature type="region of interest" description="Disordered" evidence="1">
    <location>
        <begin position="96"/>
        <end position="149"/>
    </location>
</feature>
<reference evidence="2" key="1">
    <citation type="submission" date="2023-10" db="EMBL/GenBank/DDBJ databases">
        <authorList>
            <person name="Chen Y."/>
            <person name="Shah S."/>
            <person name="Dougan E. K."/>
            <person name="Thang M."/>
            <person name="Chan C."/>
        </authorList>
    </citation>
    <scope>NUCLEOTIDE SEQUENCE [LARGE SCALE GENOMIC DNA]</scope>
</reference>
<keyword evidence="3" id="KW-1185">Reference proteome</keyword>
<accession>A0ABN9SMD5</accession>
<protein>
    <submittedName>
        <fullName evidence="2">Uncharacterized protein</fullName>
    </submittedName>
</protein>
<comment type="caution">
    <text evidence="2">The sequence shown here is derived from an EMBL/GenBank/DDBJ whole genome shotgun (WGS) entry which is preliminary data.</text>
</comment>
<evidence type="ECO:0000313" key="2">
    <source>
        <dbReference type="EMBL" id="CAK0832948.1"/>
    </source>
</evidence>
<feature type="compositionally biased region" description="Low complexity" evidence="1">
    <location>
        <begin position="169"/>
        <end position="181"/>
    </location>
</feature>
<feature type="compositionally biased region" description="Low complexity" evidence="1">
    <location>
        <begin position="105"/>
        <end position="119"/>
    </location>
</feature>
<evidence type="ECO:0000256" key="1">
    <source>
        <dbReference type="SAM" id="MobiDB-lite"/>
    </source>
</evidence>
<gene>
    <name evidence="2" type="ORF">PCOR1329_LOCUS30795</name>
</gene>
<evidence type="ECO:0000313" key="3">
    <source>
        <dbReference type="Proteomes" id="UP001189429"/>
    </source>
</evidence>